<keyword evidence="2" id="KW-1185">Reference proteome</keyword>
<name>A0ACB9YIW8_9PEZI</name>
<evidence type="ECO:0000313" key="2">
    <source>
        <dbReference type="Proteomes" id="UP001497700"/>
    </source>
</evidence>
<proteinExistence type="predicted"/>
<gene>
    <name evidence="1" type="ORF">F4820DRAFT_174130</name>
</gene>
<protein>
    <submittedName>
        <fullName evidence="1">Uncharacterized protein</fullName>
    </submittedName>
</protein>
<accession>A0ACB9YIW8</accession>
<dbReference type="Proteomes" id="UP001497700">
    <property type="component" value="Unassembled WGS sequence"/>
</dbReference>
<comment type="caution">
    <text evidence="1">The sequence shown here is derived from an EMBL/GenBank/DDBJ whole genome shotgun (WGS) entry which is preliminary data.</text>
</comment>
<evidence type="ECO:0000313" key="1">
    <source>
        <dbReference type="EMBL" id="KAI4859328.1"/>
    </source>
</evidence>
<reference evidence="1 2" key="1">
    <citation type="journal article" date="2022" name="New Phytol.">
        <title>Ecological generalism drives hyperdiversity of secondary metabolite gene clusters in xylarialean endophytes.</title>
        <authorList>
            <person name="Franco M.E.E."/>
            <person name="Wisecaver J.H."/>
            <person name="Arnold A.E."/>
            <person name="Ju Y.M."/>
            <person name="Slot J.C."/>
            <person name="Ahrendt S."/>
            <person name="Moore L.P."/>
            <person name="Eastman K.E."/>
            <person name="Scott K."/>
            <person name="Konkel Z."/>
            <person name="Mondo S.J."/>
            <person name="Kuo A."/>
            <person name="Hayes R.D."/>
            <person name="Haridas S."/>
            <person name="Andreopoulos B."/>
            <person name="Riley R."/>
            <person name="LaButti K."/>
            <person name="Pangilinan J."/>
            <person name="Lipzen A."/>
            <person name="Amirebrahimi M."/>
            <person name="Yan J."/>
            <person name="Adam C."/>
            <person name="Keymanesh K."/>
            <person name="Ng V."/>
            <person name="Louie K."/>
            <person name="Northen T."/>
            <person name="Drula E."/>
            <person name="Henrissat B."/>
            <person name="Hsieh H.M."/>
            <person name="Youens-Clark K."/>
            <person name="Lutzoni F."/>
            <person name="Miadlikowska J."/>
            <person name="Eastwood D.C."/>
            <person name="Hamelin R.C."/>
            <person name="Grigoriev I.V."/>
            <person name="U'Ren J.M."/>
        </authorList>
    </citation>
    <scope>NUCLEOTIDE SEQUENCE [LARGE SCALE GENOMIC DNA]</scope>
    <source>
        <strain evidence="1 2">CBS 119005</strain>
    </source>
</reference>
<dbReference type="EMBL" id="MU393641">
    <property type="protein sequence ID" value="KAI4859328.1"/>
    <property type="molecule type" value="Genomic_DNA"/>
</dbReference>
<sequence length="236" mass="25057">MKFVTSIVLAALGAASAAVADNDFVVFTADERGAPMAHVTIDAALVFPGTPADLSGFSIDAGYTNYNESFFHKVADDLEASSTLEAKVVAVVAALHGKEYLDSDSDMLENYNRLLQMAHPGTAAALIARNNPYFTWAKSHVIALTTCAGFLSCVSGSSCNFYVTVNKAPRSRCENQGGENCCMSWANYDVKAGFFKATWTTCYNSAPDNNESCEGHDNGSGNNGDVCFSDRASGCT</sequence>
<organism evidence="1 2">
    <name type="scientific">Hypoxylon rubiginosum</name>
    <dbReference type="NCBI Taxonomy" id="110542"/>
    <lineage>
        <taxon>Eukaryota</taxon>
        <taxon>Fungi</taxon>
        <taxon>Dikarya</taxon>
        <taxon>Ascomycota</taxon>
        <taxon>Pezizomycotina</taxon>
        <taxon>Sordariomycetes</taxon>
        <taxon>Xylariomycetidae</taxon>
        <taxon>Xylariales</taxon>
        <taxon>Hypoxylaceae</taxon>
        <taxon>Hypoxylon</taxon>
    </lineage>
</organism>